<name>A0A5N6LNU9_9ASTR</name>
<keyword evidence="3" id="KW-0472">Membrane</keyword>
<comment type="caution">
    <text evidence="4">The sequence shown here is derived from an EMBL/GenBank/DDBJ whole genome shotgun (WGS) entry which is preliminary data.</text>
</comment>
<comment type="similarity">
    <text evidence="2">Belongs to the band 7/mec-2 family.</text>
</comment>
<evidence type="ECO:0000256" key="1">
    <source>
        <dbReference type="ARBA" id="ARBA00004167"/>
    </source>
</evidence>
<keyword evidence="5" id="KW-1185">Reference proteome</keyword>
<organism evidence="4 5">
    <name type="scientific">Mikania micrantha</name>
    <name type="common">bitter vine</name>
    <dbReference type="NCBI Taxonomy" id="192012"/>
    <lineage>
        <taxon>Eukaryota</taxon>
        <taxon>Viridiplantae</taxon>
        <taxon>Streptophyta</taxon>
        <taxon>Embryophyta</taxon>
        <taxon>Tracheophyta</taxon>
        <taxon>Spermatophyta</taxon>
        <taxon>Magnoliopsida</taxon>
        <taxon>eudicotyledons</taxon>
        <taxon>Gunneridae</taxon>
        <taxon>Pentapetalae</taxon>
        <taxon>asterids</taxon>
        <taxon>campanulids</taxon>
        <taxon>Asterales</taxon>
        <taxon>Asteraceae</taxon>
        <taxon>Asteroideae</taxon>
        <taxon>Heliantheae alliance</taxon>
        <taxon>Eupatorieae</taxon>
        <taxon>Mikania</taxon>
    </lineage>
</organism>
<protein>
    <submittedName>
        <fullName evidence="4">Uncharacterized protein</fullName>
    </submittedName>
</protein>
<evidence type="ECO:0000256" key="2">
    <source>
        <dbReference type="ARBA" id="ARBA00008164"/>
    </source>
</evidence>
<dbReference type="GO" id="GO:0031625">
    <property type="term" value="F:ubiquitin protein ligase binding"/>
    <property type="evidence" value="ECO:0007669"/>
    <property type="project" value="InterPro"/>
</dbReference>
<sequence>MEVAAVSGGRNDGVERVNLERFQVRVKRKTLEAVLDQCQRALELLSATGCVEDDDGSRRWYVPMMMVMKADLCSRLLDLKALSEIIGHFSLVAMMISKLFRKFIKMAWQGWWMIHEDGLARTVDGRFKPATCLAATFFGTLSLSKSRLPKMMTMCMTQIYPNKRPVVRVATDDDETALKEAEANKLMLTPQFLELKFVETISNNTKMFFGNKIPSMVLDQRLLGNFLQDLEGRKNLEA</sequence>
<reference evidence="4 5" key="1">
    <citation type="submission" date="2019-05" db="EMBL/GenBank/DDBJ databases">
        <title>Mikania micrantha, genome provides insights into the molecular mechanism of rapid growth.</title>
        <authorList>
            <person name="Liu B."/>
        </authorList>
    </citation>
    <scope>NUCLEOTIDE SEQUENCE [LARGE SCALE GENOMIC DNA]</scope>
    <source>
        <strain evidence="4">NLD-2019</strain>
        <tissue evidence="4">Leaf</tissue>
    </source>
</reference>
<dbReference type="GO" id="GO:0032933">
    <property type="term" value="P:SREBP signaling pathway"/>
    <property type="evidence" value="ECO:0007669"/>
    <property type="project" value="TreeGrafter"/>
</dbReference>
<dbReference type="Proteomes" id="UP000326396">
    <property type="component" value="Linkage Group LG9"/>
</dbReference>
<dbReference type="GO" id="GO:0005789">
    <property type="term" value="C:endoplasmic reticulum membrane"/>
    <property type="evidence" value="ECO:0007669"/>
    <property type="project" value="TreeGrafter"/>
</dbReference>
<proteinExistence type="inferred from homology"/>
<evidence type="ECO:0000313" key="5">
    <source>
        <dbReference type="Proteomes" id="UP000326396"/>
    </source>
</evidence>
<evidence type="ECO:0000256" key="3">
    <source>
        <dbReference type="ARBA" id="ARBA00023136"/>
    </source>
</evidence>
<dbReference type="GO" id="GO:0015485">
    <property type="term" value="F:cholesterol binding"/>
    <property type="evidence" value="ECO:0007669"/>
    <property type="project" value="TreeGrafter"/>
</dbReference>
<dbReference type="EMBL" id="SZYD01000019">
    <property type="protein sequence ID" value="KAD2393902.1"/>
    <property type="molecule type" value="Genomic_DNA"/>
</dbReference>
<dbReference type="InterPro" id="IPR033294">
    <property type="entry name" value="Erlin1/2"/>
</dbReference>
<dbReference type="PANTHER" id="PTHR15351:SF3">
    <property type="entry name" value="ERLIN"/>
    <property type="match status" value="1"/>
</dbReference>
<dbReference type="AlphaFoldDB" id="A0A5N6LNU9"/>
<dbReference type="PANTHER" id="PTHR15351">
    <property type="entry name" value="ERLIN (ER LIPID RAFT ASSOCIATED PROTEIN) HOMOLOG"/>
    <property type="match status" value="1"/>
</dbReference>
<evidence type="ECO:0000313" key="4">
    <source>
        <dbReference type="EMBL" id="KAD2393902.1"/>
    </source>
</evidence>
<dbReference type="OrthoDB" id="77368at2759"/>
<accession>A0A5N6LNU9</accession>
<gene>
    <name evidence="4" type="ORF">E3N88_40879</name>
</gene>
<comment type="subcellular location">
    <subcellularLocation>
        <location evidence="1">Membrane</location>
        <topology evidence="1">Single-pass membrane protein</topology>
    </subcellularLocation>
</comment>